<dbReference type="Gene3D" id="3.40.50.2000">
    <property type="entry name" value="Glycogen Phosphorylase B"/>
    <property type="match status" value="2"/>
</dbReference>
<evidence type="ECO:0000259" key="1">
    <source>
        <dbReference type="Pfam" id="PF13439"/>
    </source>
</evidence>
<dbReference type="Pfam" id="PF13439">
    <property type="entry name" value="Glyco_transf_4"/>
    <property type="match status" value="1"/>
</dbReference>
<dbReference type="OrthoDB" id="1220440at2"/>
<proteinExistence type="predicted"/>
<keyword evidence="2" id="KW-0808">Transferase</keyword>
<dbReference type="AlphaFoldDB" id="A0A2I0R6K5"/>
<comment type="caution">
    <text evidence="2">The sequence shown here is derived from an EMBL/GenBank/DDBJ whole genome shotgun (WGS) entry which is preliminary data.</text>
</comment>
<protein>
    <submittedName>
        <fullName evidence="2">Glycosyltransferase</fullName>
    </submittedName>
</protein>
<accession>A0A2I0R6K5</accession>
<keyword evidence="3" id="KW-1185">Reference proteome</keyword>
<gene>
    <name evidence="2" type="ORF">CW751_02475</name>
</gene>
<dbReference type="GO" id="GO:0016757">
    <property type="term" value="F:glycosyltransferase activity"/>
    <property type="evidence" value="ECO:0007669"/>
    <property type="project" value="UniProtKB-ARBA"/>
</dbReference>
<dbReference type="SUPFAM" id="SSF53756">
    <property type="entry name" value="UDP-Glycosyltransferase/glycogen phosphorylase"/>
    <property type="match status" value="1"/>
</dbReference>
<feature type="domain" description="Glycosyltransferase subfamily 4-like N-terminal" evidence="1">
    <location>
        <begin position="54"/>
        <end position="206"/>
    </location>
</feature>
<name>A0A2I0R6K5_9FLAO</name>
<evidence type="ECO:0000313" key="2">
    <source>
        <dbReference type="EMBL" id="PKR82216.1"/>
    </source>
</evidence>
<dbReference type="InterPro" id="IPR028098">
    <property type="entry name" value="Glyco_trans_4-like_N"/>
</dbReference>
<evidence type="ECO:0000313" key="3">
    <source>
        <dbReference type="Proteomes" id="UP000236654"/>
    </source>
</evidence>
<dbReference type="EMBL" id="PJNI01000001">
    <property type="protein sequence ID" value="PKR82216.1"/>
    <property type="molecule type" value="Genomic_DNA"/>
</dbReference>
<dbReference type="Proteomes" id="UP000236654">
    <property type="component" value="Unassembled WGS sequence"/>
</dbReference>
<dbReference type="PANTHER" id="PTHR12526">
    <property type="entry name" value="GLYCOSYLTRANSFERASE"/>
    <property type="match status" value="1"/>
</dbReference>
<sequence length="411" mass="47273">MEKIKINVLYLSYDGMTDPLGQSQVLPYLFGLAAKSVCIHLISFEKKERAVNIENIKEACQENGVVWHPQPYTKNPPLISTLFDIRRMKKVAHELHKAVHFDLVHCRSYIPAIAGRALQQKYNLKFVFDMRGFWPDERIEGGIWNKNNPIFQRAYAFFKQKEITFFNSADAIVSLTENGKKEIESWDNLPNKPQIDVIPCCVDIHRFQSDAINTEIVNDKRIELGISEKDFVLGYIGSIGTWYMLSEMLDYYAVLRTQKTESKFLFISKEPKENIIKHARKKNIPEEEIIVIGAPHNKVPTYISLFDFSIFFIRPTFSKKASSPTKQGELMSLGIPIICNSGVGDTDLIIKESGAGIVLETLDAENYRSFELEPNNYDKKKIKSGAEKWYSLEKGVNQYFDIYKRLCLDNL</sequence>
<organism evidence="2 3">
    <name type="scientific">Brumimicrobium salinarum</name>
    <dbReference type="NCBI Taxonomy" id="2058658"/>
    <lineage>
        <taxon>Bacteria</taxon>
        <taxon>Pseudomonadati</taxon>
        <taxon>Bacteroidota</taxon>
        <taxon>Flavobacteriia</taxon>
        <taxon>Flavobacteriales</taxon>
        <taxon>Crocinitomicaceae</taxon>
        <taxon>Brumimicrobium</taxon>
    </lineage>
</organism>
<dbReference type="RefSeq" id="WP_101333361.1">
    <property type="nucleotide sequence ID" value="NZ_PJNI01000001.1"/>
</dbReference>
<reference evidence="2 3" key="1">
    <citation type="submission" date="2017-12" db="EMBL/GenBank/DDBJ databases">
        <title>The draft genome sequence of Brumimicrobium saltpan LHR20.</title>
        <authorList>
            <person name="Do Z.-J."/>
            <person name="Luo H.-R."/>
        </authorList>
    </citation>
    <scope>NUCLEOTIDE SEQUENCE [LARGE SCALE GENOMIC DNA]</scope>
    <source>
        <strain evidence="2 3">LHR20</strain>
    </source>
</reference>
<dbReference type="PANTHER" id="PTHR12526:SF630">
    <property type="entry name" value="GLYCOSYLTRANSFERASE"/>
    <property type="match status" value="1"/>
</dbReference>